<dbReference type="Proteomes" id="UP001187415">
    <property type="component" value="Unassembled WGS sequence"/>
</dbReference>
<sequence>MATVTKFRHKKDSNETNVFNATYGETLKLTSPAFSKGGSNAVNYSDLDDMEWLGTDDRRLPCHVRTSLAMIGDTKAQVQKIMQQHGLCYNRVVFTGEGGVLRFSDVFANEEYMIQAPVTISSSIRLFSSTKNSFGSLKLCKRGCYYTVAVLSNTCVDTSQYIFAGGSKDPDPVPVADRIDKTVEGLVERIKRKVSRVLPRINVGRIKMMAPDLSEQEFDALVLAVKGHGIEVTGRKDKLSFRGAEPASREENQGDAGPARPLDDKRKRAGPAADLGAGAKRRKTCPLGPRGNTCPGPHVEVVRYDAFIAYLTKEIGGGGSLADGALIECLVKHRELVSGPRVWSPRARAYLQFDVQIHGAFASLKPRGPTSVRFLTNFGSVVGVTLRELHPLGNPAELFGRERRDKLQGDLNALMRNGSREITAERMAALARSDNWYHKIRNPASLLEFDTRNMVVPVPPAAGPGNAEPVAPARWLVRPRVALFNSSSMNSIANEIAQIGSELLARFGDTERATSVVGDRINSVVASMPACFEHERYVGANVLEHGYPTNFTLDEVDYCNLMYWIILPSLGARVYRRGAAARQAEHAVCSQLRYRNGERDLSENLGLSDANRTLIAARLTGDCAFPRIARIGNNLAKVLLGMHYSTLLTHEKSHNTHQVHTVNQYCESVVIPETLESPGLTSGYRRPYLFTTGRSQALQGLGGAVPKDPLMSAEAYTCMPTLLRPFSSTLRGSQRGRHRDCDEESNRRLFCDALHAQEFERSVLDSIGDPFKDTVERANGNKRATDIMQPSLGVAFCGTYGVGLTSDKKLMTACDPTAQEPLVERLAPRISGTGVFACNPMRTTSRLIAPVFSRVFHAPSYNRIFRI</sequence>
<dbReference type="AlphaFoldDB" id="A0AA88S0M7"/>
<reference evidence="2" key="1">
    <citation type="submission" date="2023-07" db="EMBL/GenBank/DDBJ databases">
        <title>Chromosome-level Genome Assembly of Striped Snakehead (Channa striata).</title>
        <authorList>
            <person name="Liu H."/>
        </authorList>
    </citation>
    <scope>NUCLEOTIDE SEQUENCE</scope>
    <source>
        <strain evidence="2">Gz</strain>
        <tissue evidence="2">Muscle</tissue>
    </source>
</reference>
<gene>
    <name evidence="2" type="ORF">Q5P01_020001</name>
</gene>
<feature type="region of interest" description="Disordered" evidence="1">
    <location>
        <begin position="240"/>
        <end position="291"/>
    </location>
</feature>
<comment type="caution">
    <text evidence="2">The sequence shown here is derived from an EMBL/GenBank/DDBJ whole genome shotgun (WGS) entry which is preliminary data.</text>
</comment>
<dbReference type="EMBL" id="JAUPFM010000016">
    <property type="protein sequence ID" value="KAK2825787.1"/>
    <property type="molecule type" value="Genomic_DNA"/>
</dbReference>
<accession>A0AA88S0M7</accession>
<organism evidence="2 3">
    <name type="scientific">Channa striata</name>
    <name type="common">Snakehead murrel</name>
    <name type="synonym">Ophicephalus striatus</name>
    <dbReference type="NCBI Taxonomy" id="64152"/>
    <lineage>
        <taxon>Eukaryota</taxon>
        <taxon>Metazoa</taxon>
        <taxon>Chordata</taxon>
        <taxon>Craniata</taxon>
        <taxon>Vertebrata</taxon>
        <taxon>Euteleostomi</taxon>
        <taxon>Actinopterygii</taxon>
        <taxon>Neopterygii</taxon>
        <taxon>Teleostei</taxon>
        <taxon>Neoteleostei</taxon>
        <taxon>Acanthomorphata</taxon>
        <taxon>Anabantaria</taxon>
        <taxon>Anabantiformes</taxon>
        <taxon>Channoidei</taxon>
        <taxon>Channidae</taxon>
        <taxon>Channa</taxon>
    </lineage>
</organism>
<evidence type="ECO:0000313" key="2">
    <source>
        <dbReference type="EMBL" id="KAK2825787.1"/>
    </source>
</evidence>
<evidence type="ECO:0000256" key="1">
    <source>
        <dbReference type="SAM" id="MobiDB-lite"/>
    </source>
</evidence>
<name>A0AA88S0M7_CHASR</name>
<keyword evidence="3" id="KW-1185">Reference proteome</keyword>
<proteinExistence type="predicted"/>
<protein>
    <submittedName>
        <fullName evidence="2">Uncharacterized protein</fullName>
    </submittedName>
</protein>
<evidence type="ECO:0000313" key="3">
    <source>
        <dbReference type="Proteomes" id="UP001187415"/>
    </source>
</evidence>